<dbReference type="AlphaFoldDB" id="A0A6M3XUI0"/>
<proteinExistence type="predicted"/>
<name>A0A6M3XUI0_9ZZZZ</name>
<reference evidence="1" key="1">
    <citation type="submission" date="2020-03" db="EMBL/GenBank/DDBJ databases">
        <title>The deep terrestrial virosphere.</title>
        <authorList>
            <person name="Holmfeldt K."/>
            <person name="Nilsson E."/>
            <person name="Simone D."/>
            <person name="Lopez-Fernandez M."/>
            <person name="Wu X."/>
            <person name="de Brujin I."/>
            <person name="Lundin D."/>
            <person name="Andersson A."/>
            <person name="Bertilsson S."/>
            <person name="Dopson M."/>
        </authorList>
    </citation>
    <scope>NUCLEOTIDE SEQUENCE</scope>
    <source>
        <strain evidence="1">TM448B02573</strain>
    </source>
</reference>
<evidence type="ECO:0000313" key="1">
    <source>
        <dbReference type="EMBL" id="QJI01480.1"/>
    </source>
</evidence>
<dbReference type="EMBL" id="MT144926">
    <property type="protein sequence ID" value="QJI01480.1"/>
    <property type="molecule type" value="Genomic_DNA"/>
</dbReference>
<sequence length="68" mass="7987">MTKQERLRLQMINDNEKKLIIEGHLYNSASDYVVVVQDDGKSVELDDTLMRSNFLHRNIRIIIELKGE</sequence>
<organism evidence="1">
    <name type="scientific">viral metagenome</name>
    <dbReference type="NCBI Taxonomy" id="1070528"/>
    <lineage>
        <taxon>unclassified sequences</taxon>
        <taxon>metagenomes</taxon>
        <taxon>organismal metagenomes</taxon>
    </lineage>
</organism>
<gene>
    <name evidence="1" type="ORF">TM448B02573_0014</name>
</gene>
<accession>A0A6M3XUI0</accession>
<protein>
    <submittedName>
        <fullName evidence="1">Uncharacterized protein</fullName>
    </submittedName>
</protein>